<proteinExistence type="predicted"/>
<dbReference type="Pfam" id="PF18160">
    <property type="entry name" value="SLATT_5"/>
    <property type="match status" value="1"/>
</dbReference>
<evidence type="ECO:0000313" key="3">
    <source>
        <dbReference type="EMBL" id="MFD1262756.1"/>
    </source>
</evidence>
<dbReference type="NCBIfam" id="NF033631">
    <property type="entry name" value="SLATT_5"/>
    <property type="match status" value="1"/>
</dbReference>
<comment type="caution">
    <text evidence="3">The sequence shown here is derived from an EMBL/GenBank/DDBJ whole genome shotgun (WGS) entry which is preliminary data.</text>
</comment>
<name>A0ABW3WAE4_9RHOO</name>
<accession>A0ABW3WAE4</accession>
<evidence type="ECO:0000256" key="1">
    <source>
        <dbReference type="SAM" id="Phobius"/>
    </source>
</evidence>
<gene>
    <name evidence="3" type="ORF">ACFQ4M_04115</name>
</gene>
<keyword evidence="1" id="KW-0472">Membrane</keyword>
<sequence length="179" mass="20433">MMRDKVWFTYKARIQAQIRLAWLELHSQVLLVWYAVLSAGLAVVTVRYPQALGKDTDVLSAVLSIALLGISLAVANRDFRGRSIAMRQNYLELQRLYDRTAPPANFHDDDLQHYHNLLSAVENHTEIDDKLFRTKHAASLSTRLPSWRDKAEAYCYVALRLVLTALLYLAPIGLLLVQQ</sequence>
<dbReference type="InterPro" id="IPR041115">
    <property type="entry name" value="SLATT_5"/>
</dbReference>
<feature type="domain" description="SMODS and SLOG-associating 2TM effector" evidence="2">
    <location>
        <begin position="2"/>
        <end position="175"/>
    </location>
</feature>
<organism evidence="3 4">
    <name type="scientific">Thauera mechernichensis</name>
    <dbReference type="NCBI Taxonomy" id="82788"/>
    <lineage>
        <taxon>Bacteria</taxon>
        <taxon>Pseudomonadati</taxon>
        <taxon>Pseudomonadota</taxon>
        <taxon>Betaproteobacteria</taxon>
        <taxon>Rhodocyclales</taxon>
        <taxon>Zoogloeaceae</taxon>
        <taxon>Thauera</taxon>
    </lineage>
</organism>
<keyword evidence="1" id="KW-1133">Transmembrane helix</keyword>
<evidence type="ECO:0000259" key="2">
    <source>
        <dbReference type="Pfam" id="PF18160"/>
    </source>
</evidence>
<dbReference type="RefSeq" id="WP_277835251.1">
    <property type="nucleotide sequence ID" value="NZ_JARQZE010000022.1"/>
</dbReference>
<evidence type="ECO:0000313" key="4">
    <source>
        <dbReference type="Proteomes" id="UP001597158"/>
    </source>
</evidence>
<keyword evidence="4" id="KW-1185">Reference proteome</keyword>
<feature type="transmembrane region" description="Helical" evidence="1">
    <location>
        <begin position="21"/>
        <end position="46"/>
    </location>
</feature>
<feature type="transmembrane region" description="Helical" evidence="1">
    <location>
        <begin position="153"/>
        <end position="177"/>
    </location>
</feature>
<feature type="transmembrane region" description="Helical" evidence="1">
    <location>
        <begin position="58"/>
        <end position="76"/>
    </location>
</feature>
<reference evidence="4" key="1">
    <citation type="journal article" date="2019" name="Int. J. Syst. Evol. Microbiol.">
        <title>The Global Catalogue of Microorganisms (GCM) 10K type strain sequencing project: providing services to taxonomists for standard genome sequencing and annotation.</title>
        <authorList>
            <consortium name="The Broad Institute Genomics Platform"/>
            <consortium name="The Broad Institute Genome Sequencing Center for Infectious Disease"/>
            <person name="Wu L."/>
            <person name="Ma J."/>
        </authorList>
    </citation>
    <scope>NUCLEOTIDE SEQUENCE [LARGE SCALE GENOMIC DNA]</scope>
    <source>
        <strain evidence="4">CCUG 48884</strain>
    </source>
</reference>
<keyword evidence="1" id="KW-0812">Transmembrane</keyword>
<protein>
    <submittedName>
        <fullName evidence="3">SLATT domain-containing protein</fullName>
    </submittedName>
</protein>
<dbReference type="EMBL" id="JBHTMC010000008">
    <property type="protein sequence ID" value="MFD1262756.1"/>
    <property type="molecule type" value="Genomic_DNA"/>
</dbReference>
<dbReference type="Proteomes" id="UP001597158">
    <property type="component" value="Unassembled WGS sequence"/>
</dbReference>